<evidence type="ECO:0000256" key="2">
    <source>
        <dbReference type="SAM" id="Phobius"/>
    </source>
</evidence>
<dbReference type="AlphaFoldDB" id="A0A2U1AXN3"/>
<keyword evidence="2" id="KW-0812">Transmembrane</keyword>
<evidence type="ECO:0000313" key="4">
    <source>
        <dbReference type="Proteomes" id="UP000245959"/>
    </source>
</evidence>
<keyword evidence="2" id="KW-0472">Membrane</keyword>
<protein>
    <submittedName>
        <fullName evidence="3">Prepilin-type N-terminal cleavage/methylation domain-containing protein/prepilin-type processing-associated H-X9-DG protein</fullName>
    </submittedName>
</protein>
<dbReference type="PANTHER" id="PTHR30093:SF2">
    <property type="entry name" value="TYPE II SECRETION SYSTEM PROTEIN H"/>
    <property type="match status" value="1"/>
</dbReference>
<accession>A0A2U1AXN3</accession>
<dbReference type="GO" id="GO:0015627">
    <property type="term" value="C:type II protein secretion system complex"/>
    <property type="evidence" value="ECO:0007669"/>
    <property type="project" value="InterPro"/>
</dbReference>
<evidence type="ECO:0000256" key="1">
    <source>
        <dbReference type="ARBA" id="ARBA00022481"/>
    </source>
</evidence>
<evidence type="ECO:0000313" key="3">
    <source>
        <dbReference type="EMBL" id="PVY41017.1"/>
    </source>
</evidence>
<dbReference type="Proteomes" id="UP000245959">
    <property type="component" value="Unassembled WGS sequence"/>
</dbReference>
<dbReference type="EMBL" id="QEKH01000015">
    <property type="protein sequence ID" value="PVY41017.1"/>
    <property type="molecule type" value="Genomic_DNA"/>
</dbReference>
<name>A0A2U1AXN3_9BACT</name>
<gene>
    <name evidence="3" type="ORF">C8D82_11568</name>
</gene>
<sequence length="382" mass="42055">MKRNFTLIELLVNITCKIYTRFPYTALREREGFGGEKAATCAASLPVPSNLNISLMSGKLLRLCQCSASGKSEQKREVVFPQKSGKTTSRYCGSFFPAERPLPRLSTAPYTAPAPCRSGCRGEAPCSPKAKSRYRNSFTLIELLVVIAIIAILASMLLPALNKARAAGHAAKCLGNLKQIATASALYSDDNNGSIMWKDDAGWTARFLFGPAAPNFQQSTLVPYLGGSPVASVTEANMFENDVMPVALCPGGRRDGQNVKPDHDPKGMNNSYAFNTYLTSTAKQAGKENSNPQRWHEFRSIRKPSLRLLAGDIAYNCYDGSTDGSRVEIWQQKVLSRRHSQAVNIAFADLHAAKVSHAELMARKDGSYSAEKHNYFWFDHIW</sequence>
<dbReference type="InterPro" id="IPR000983">
    <property type="entry name" value="Bac_GSPG_pilin"/>
</dbReference>
<dbReference type="InterPro" id="IPR012902">
    <property type="entry name" value="N_methyl_site"/>
</dbReference>
<dbReference type="Gene3D" id="3.30.700.10">
    <property type="entry name" value="Glycoprotein, Type 4 Pilin"/>
    <property type="match status" value="1"/>
</dbReference>
<dbReference type="GeneID" id="78295526"/>
<feature type="transmembrane region" description="Helical" evidence="2">
    <location>
        <begin position="138"/>
        <end position="158"/>
    </location>
</feature>
<dbReference type="PRINTS" id="PR00813">
    <property type="entry name" value="BCTERIALGSPG"/>
</dbReference>
<organism evidence="3 4">
    <name type="scientific">Victivallis vadensis</name>
    <dbReference type="NCBI Taxonomy" id="172901"/>
    <lineage>
        <taxon>Bacteria</taxon>
        <taxon>Pseudomonadati</taxon>
        <taxon>Lentisphaerota</taxon>
        <taxon>Lentisphaeria</taxon>
        <taxon>Victivallales</taxon>
        <taxon>Victivallaceae</taxon>
        <taxon>Victivallis</taxon>
    </lineage>
</organism>
<comment type="caution">
    <text evidence="3">The sequence shown here is derived from an EMBL/GenBank/DDBJ whole genome shotgun (WGS) entry which is preliminary data.</text>
</comment>
<dbReference type="SUPFAM" id="SSF54523">
    <property type="entry name" value="Pili subunits"/>
    <property type="match status" value="1"/>
</dbReference>
<dbReference type="NCBIfam" id="TIGR02532">
    <property type="entry name" value="IV_pilin_GFxxxE"/>
    <property type="match status" value="1"/>
</dbReference>
<keyword evidence="2" id="KW-1133">Transmembrane helix</keyword>
<keyword evidence="4" id="KW-1185">Reference proteome</keyword>
<dbReference type="Pfam" id="PF07963">
    <property type="entry name" value="N_methyl"/>
    <property type="match status" value="1"/>
</dbReference>
<dbReference type="GO" id="GO:0015628">
    <property type="term" value="P:protein secretion by the type II secretion system"/>
    <property type="evidence" value="ECO:0007669"/>
    <property type="project" value="InterPro"/>
</dbReference>
<dbReference type="RefSeq" id="WP_207776113.1">
    <property type="nucleotide sequence ID" value="NZ_CABMMC010000145.1"/>
</dbReference>
<dbReference type="PANTHER" id="PTHR30093">
    <property type="entry name" value="GENERAL SECRETION PATHWAY PROTEIN G"/>
    <property type="match status" value="1"/>
</dbReference>
<reference evidence="3 4" key="1">
    <citation type="submission" date="2018-04" db="EMBL/GenBank/DDBJ databases">
        <title>Genomic Encyclopedia of Type Strains, Phase IV (KMG-IV): sequencing the most valuable type-strain genomes for metagenomic binning, comparative biology and taxonomic classification.</title>
        <authorList>
            <person name="Goeker M."/>
        </authorList>
    </citation>
    <scope>NUCLEOTIDE SEQUENCE [LARGE SCALE GENOMIC DNA]</scope>
    <source>
        <strain evidence="3 4">DSM 14823</strain>
    </source>
</reference>
<keyword evidence="1" id="KW-0488">Methylation</keyword>
<dbReference type="InterPro" id="IPR045584">
    <property type="entry name" value="Pilin-like"/>
</dbReference>
<proteinExistence type="predicted"/>